<dbReference type="GO" id="GO:0005198">
    <property type="term" value="F:structural molecule activity"/>
    <property type="evidence" value="ECO:0007669"/>
    <property type="project" value="InterPro"/>
</dbReference>
<keyword evidence="11" id="KW-0969">Cilium</keyword>
<name>A0AAP9Y6G2_BURGL</name>
<evidence type="ECO:0000259" key="10">
    <source>
        <dbReference type="Pfam" id="PF22638"/>
    </source>
</evidence>
<accession>A0AAP9Y6G2</accession>
<dbReference type="GO" id="GO:0005576">
    <property type="term" value="C:extracellular region"/>
    <property type="evidence" value="ECO:0007669"/>
    <property type="project" value="UniProtKB-SubCell"/>
</dbReference>
<evidence type="ECO:0000256" key="5">
    <source>
        <dbReference type="ARBA" id="ARBA00022525"/>
    </source>
</evidence>
<dbReference type="EMBL" id="CP065601">
    <property type="protein sequence ID" value="QPQ92145.1"/>
    <property type="molecule type" value="Genomic_DNA"/>
</dbReference>
<dbReference type="GeneID" id="45696288"/>
<dbReference type="PANTHER" id="PTHR30033">
    <property type="entry name" value="FLAGELLAR HOOK-ASSOCIATED PROTEIN 1"/>
    <property type="match status" value="1"/>
</dbReference>
<dbReference type="Pfam" id="PF21159">
    <property type="entry name" value="FlgK_2nd"/>
    <property type="match status" value="1"/>
</dbReference>
<dbReference type="RefSeq" id="WP_015877221.1">
    <property type="nucleotide sequence ID" value="NZ_CP021074.1"/>
</dbReference>
<dbReference type="EMBL" id="CP099587">
    <property type="protein sequence ID" value="USS45966.1"/>
    <property type="molecule type" value="Genomic_DNA"/>
</dbReference>
<evidence type="ECO:0000256" key="1">
    <source>
        <dbReference type="ARBA" id="ARBA00004365"/>
    </source>
</evidence>
<dbReference type="InterPro" id="IPR049119">
    <property type="entry name" value="FlgK_D2-like"/>
</dbReference>
<proteinExistence type="inferred from homology"/>
<keyword evidence="5" id="KW-0964">Secreted</keyword>
<evidence type="ECO:0000256" key="6">
    <source>
        <dbReference type="ARBA" id="ARBA00023143"/>
    </source>
</evidence>
<feature type="domain" description="Flagellar hook-associated protein 1 D3" evidence="9">
    <location>
        <begin position="440"/>
        <end position="554"/>
    </location>
</feature>
<keyword evidence="14" id="KW-1185">Reference proteome</keyword>
<evidence type="ECO:0000313" key="12">
    <source>
        <dbReference type="EMBL" id="USS45966.1"/>
    </source>
</evidence>
<dbReference type="PRINTS" id="PR01005">
    <property type="entry name" value="FLGHOOKAP1"/>
</dbReference>
<dbReference type="PANTHER" id="PTHR30033:SF1">
    <property type="entry name" value="FLAGELLAR HOOK-ASSOCIATED PROTEIN 1"/>
    <property type="match status" value="1"/>
</dbReference>
<evidence type="ECO:0000259" key="9">
    <source>
        <dbReference type="Pfam" id="PF21159"/>
    </source>
</evidence>
<dbReference type="Proteomes" id="UP000594892">
    <property type="component" value="Chromosome 2"/>
</dbReference>
<organism evidence="11 13">
    <name type="scientific">Burkholderia glumae</name>
    <name type="common">Pseudomonas glumae</name>
    <dbReference type="NCBI Taxonomy" id="337"/>
    <lineage>
        <taxon>Bacteria</taxon>
        <taxon>Pseudomonadati</taxon>
        <taxon>Pseudomonadota</taxon>
        <taxon>Betaproteobacteria</taxon>
        <taxon>Burkholderiales</taxon>
        <taxon>Burkholderiaceae</taxon>
        <taxon>Burkholderia</taxon>
    </lineage>
</organism>
<evidence type="ECO:0000256" key="3">
    <source>
        <dbReference type="ARBA" id="ARBA00009677"/>
    </source>
</evidence>
<dbReference type="Pfam" id="PF22638">
    <property type="entry name" value="FlgK_D1"/>
    <property type="match status" value="1"/>
</dbReference>
<evidence type="ECO:0000313" key="11">
    <source>
        <dbReference type="EMBL" id="QPQ92145.1"/>
    </source>
</evidence>
<comment type="subcellular location">
    <subcellularLocation>
        <location evidence="1">Bacterial flagellum</location>
    </subcellularLocation>
    <subcellularLocation>
        <location evidence="2">Secreted</location>
    </subcellularLocation>
</comment>
<dbReference type="AlphaFoldDB" id="A0AAP9Y6G2"/>
<reference evidence="12" key="2">
    <citation type="submission" date="2022-06" db="EMBL/GenBank/DDBJ databases">
        <title>Draft genome sequence of Burkholderia glumae strain GR20004 isolated from rice panicle showing bacterial panicle blight.</title>
        <authorList>
            <person name="Choi S.Y."/>
            <person name="Lee Y.H."/>
        </authorList>
    </citation>
    <scope>NUCLEOTIDE SEQUENCE</scope>
    <source>
        <strain evidence="12">GR20004</strain>
    </source>
</reference>
<comment type="similarity">
    <text evidence="3">Belongs to the flagella basal body rod proteins family.</text>
</comment>
<feature type="domain" description="Flagellar basal-body/hook protein C-terminal" evidence="7">
    <location>
        <begin position="621"/>
        <end position="660"/>
    </location>
</feature>
<feature type="domain" description="Flagellar hook-associated protein FlgK helical" evidence="10">
    <location>
        <begin position="94"/>
        <end position="331"/>
    </location>
</feature>
<evidence type="ECO:0000256" key="2">
    <source>
        <dbReference type="ARBA" id="ARBA00004613"/>
    </source>
</evidence>
<evidence type="ECO:0000259" key="7">
    <source>
        <dbReference type="Pfam" id="PF06429"/>
    </source>
</evidence>
<gene>
    <name evidence="11" type="primary">flgK</name>
    <name evidence="11" type="ORF">I6H06_23955</name>
    <name evidence="12" type="ORF">NFI99_30925</name>
</gene>
<keyword evidence="11" id="KW-0282">Flagellum</keyword>
<dbReference type="InterPro" id="IPR053927">
    <property type="entry name" value="FlgK_helical"/>
</dbReference>
<evidence type="ECO:0000313" key="14">
    <source>
        <dbReference type="Proteomes" id="UP001056386"/>
    </source>
</evidence>
<dbReference type="NCBIfam" id="TIGR02492">
    <property type="entry name" value="flgK_ends"/>
    <property type="match status" value="1"/>
</dbReference>
<reference evidence="11 13" key="1">
    <citation type="submission" date="2020-12" db="EMBL/GenBank/DDBJ databases">
        <title>FDA dAtabase for Regulatory Grade micrObial Sequences (FDA-ARGOS): Supporting development and validation of Infectious Disease Dx tests.</title>
        <authorList>
            <person name="Minogue T."/>
            <person name="Wolcott M."/>
            <person name="Wasieloski L."/>
            <person name="Aguilar W."/>
            <person name="Moore D."/>
            <person name="Jaissle J."/>
            <person name="Tallon L."/>
            <person name="Sadzewicz L."/>
            <person name="Zhao X."/>
            <person name="Boylan J."/>
            <person name="Ott S."/>
            <person name="Bowen H."/>
            <person name="Vavikolanu K."/>
            <person name="Mehta A."/>
            <person name="Aluvathingal J."/>
            <person name="Nadendla S."/>
            <person name="Yan Y."/>
            <person name="Sichtig H."/>
        </authorList>
    </citation>
    <scope>NUCLEOTIDE SEQUENCE [LARGE SCALE GENOMIC DNA]</scope>
    <source>
        <strain evidence="11 13">FDAARGOS_949</strain>
    </source>
</reference>
<dbReference type="Pfam" id="PF21158">
    <property type="entry name" value="flgK_1st_1"/>
    <property type="match status" value="1"/>
</dbReference>
<keyword evidence="11" id="KW-0966">Cell projection</keyword>
<dbReference type="InterPro" id="IPR002371">
    <property type="entry name" value="FlgK"/>
</dbReference>
<dbReference type="GO" id="GO:0044780">
    <property type="term" value="P:bacterial-type flagellum assembly"/>
    <property type="evidence" value="ECO:0007669"/>
    <property type="project" value="InterPro"/>
</dbReference>
<evidence type="ECO:0000256" key="4">
    <source>
        <dbReference type="ARBA" id="ARBA00016244"/>
    </source>
</evidence>
<evidence type="ECO:0000313" key="13">
    <source>
        <dbReference type="Proteomes" id="UP000594892"/>
    </source>
</evidence>
<dbReference type="Proteomes" id="UP001056386">
    <property type="component" value="Chromosome 1"/>
</dbReference>
<protein>
    <recommendedName>
        <fullName evidence="4">Flagellar hook-associated protein 1</fullName>
    </recommendedName>
</protein>
<evidence type="ECO:0000259" key="8">
    <source>
        <dbReference type="Pfam" id="PF21158"/>
    </source>
</evidence>
<sequence length="664" mass="67478">MSNLLNLGLSGLNAAQWGINTTGQNISNQATPGYSVERVVYAESDGQYTPNGFLPSGVTTVTVQRQYSQYLSDQLNTAQAASSSLSTYSQMVATLNNYIGSPTGGIASAISSYFSGLQNVSASASSAASRATAISNAATLANQLTSAGSEFDALRQSVNTQLQSSVTQVNSLTTQIAQLNQQITVASQGGQPPNQLLDQRDHALATLQTVVGVQVVQSNGNYNVQMANGQPLVVGNTSYTMSAVPSPSDPSELTLGLQNTAAGSGAAGQMQVLTGSNITGGTIGGLIQFRSQTLDPAEAKLGAIAVSFASQVNAQNALGIDANGNVGGDLFSVATPQTIANTNNTGDATITASFANGQQPPTSDYTLSYDGTSYTLKDRYSGGVIGTATSLPATLGGLKLSVDDATKLKAGDSFTLEPTRSALNGFASVGTPSTIAAASPVLATVGTSNAGSAAITPGTVTAGYQMPSTTTTLTYNAASKSLTGFPAGTTVTVNTTPPSSYPITGSTTQVPYDSTAGASLTITSTVQPPPSGVMNNVSMQITGSPVDGDTFTIARGGASNDGRNAQALSNLVRSKVFDGGTSTLTTAYGSYVNGVGNTAAQLSAASTAQTALVSQITQQQQSVSGVNQDEEAVNLMQYQQMYQANAKVIQTASTLFSTLLGIFN</sequence>
<feature type="domain" description="Flagellar hook-associated protein 1 D2-like" evidence="8">
    <location>
        <begin position="339"/>
        <end position="418"/>
    </location>
</feature>
<dbReference type="SUPFAM" id="SSF64518">
    <property type="entry name" value="Phase 1 flagellin"/>
    <property type="match status" value="2"/>
</dbReference>
<dbReference type="InterPro" id="IPR010930">
    <property type="entry name" value="Flg_bb/hook_C_dom"/>
</dbReference>
<dbReference type="GO" id="GO:0009424">
    <property type="term" value="C:bacterial-type flagellum hook"/>
    <property type="evidence" value="ECO:0007669"/>
    <property type="project" value="InterPro"/>
</dbReference>
<dbReference type="Pfam" id="PF06429">
    <property type="entry name" value="Flg_bbr_C"/>
    <property type="match status" value="1"/>
</dbReference>
<keyword evidence="6" id="KW-0975">Bacterial flagellum</keyword>
<dbReference type="InterPro" id="IPR049474">
    <property type="entry name" value="FlgK_D3"/>
</dbReference>